<keyword evidence="2" id="KW-1185">Reference proteome</keyword>
<evidence type="ECO:0000313" key="1">
    <source>
        <dbReference type="EMBL" id="GGM15803.1"/>
    </source>
</evidence>
<protein>
    <submittedName>
        <fullName evidence="1">Uncharacterized protein</fullName>
    </submittedName>
</protein>
<comment type="caution">
    <text evidence="1">The sequence shown here is derived from an EMBL/GenBank/DDBJ whole genome shotgun (WGS) entry which is preliminary data.</text>
</comment>
<proteinExistence type="predicted"/>
<organism evidence="1 2">
    <name type="scientific">Nakamurella endophytica</name>
    <dbReference type="NCBI Taxonomy" id="1748367"/>
    <lineage>
        <taxon>Bacteria</taxon>
        <taxon>Bacillati</taxon>
        <taxon>Actinomycetota</taxon>
        <taxon>Actinomycetes</taxon>
        <taxon>Nakamurellales</taxon>
        <taxon>Nakamurellaceae</taxon>
        <taxon>Nakamurella</taxon>
    </lineage>
</organism>
<evidence type="ECO:0000313" key="2">
    <source>
        <dbReference type="Proteomes" id="UP000655208"/>
    </source>
</evidence>
<gene>
    <name evidence="1" type="ORF">GCM10011594_39810</name>
</gene>
<name>A0A917TAN7_9ACTN</name>
<reference evidence="1" key="1">
    <citation type="journal article" date="2014" name="Int. J. Syst. Evol. Microbiol.">
        <title>Complete genome sequence of Corynebacterium casei LMG S-19264T (=DSM 44701T), isolated from a smear-ripened cheese.</title>
        <authorList>
            <consortium name="US DOE Joint Genome Institute (JGI-PGF)"/>
            <person name="Walter F."/>
            <person name="Albersmeier A."/>
            <person name="Kalinowski J."/>
            <person name="Ruckert C."/>
        </authorList>
    </citation>
    <scope>NUCLEOTIDE SEQUENCE</scope>
    <source>
        <strain evidence="1">CGMCC 4.7308</strain>
    </source>
</reference>
<reference evidence="1" key="2">
    <citation type="submission" date="2020-09" db="EMBL/GenBank/DDBJ databases">
        <authorList>
            <person name="Sun Q."/>
            <person name="Zhou Y."/>
        </authorList>
    </citation>
    <scope>NUCLEOTIDE SEQUENCE</scope>
    <source>
        <strain evidence="1">CGMCC 4.7308</strain>
    </source>
</reference>
<accession>A0A917TAN7</accession>
<sequence>MFGPQHDRPLVSIYSRADAIADGLLIETPRQLWAEFRIPGPAAVTAQLWAETVATATYPQPPAPDAPPVLPFEVRARLEALLWQARTVYETDPRRRHRQTFVAWRIPGPLADASTPGRVHPDEHPDARPVRVAFTIGPGDCGETVATLAHAHTGGVGRFHLADDDPAVTWPAAGWEPDSATGDARPLVTIEVLQAMLDHAAADPTRPPEVEAQWWRDGTVTIDAGGRCITLRPDPTGDAGIYPLGPLGWPLRRTAG</sequence>
<dbReference type="EMBL" id="BMNA01000015">
    <property type="protein sequence ID" value="GGM15803.1"/>
    <property type="molecule type" value="Genomic_DNA"/>
</dbReference>
<dbReference type="AlphaFoldDB" id="A0A917TAN7"/>
<dbReference type="Proteomes" id="UP000655208">
    <property type="component" value="Unassembled WGS sequence"/>
</dbReference>